<protein>
    <recommendedName>
        <fullName evidence="1">Farnesoic acid O-methyl transferase domain-containing protein</fullName>
    </recommendedName>
</protein>
<feature type="domain" description="Farnesoic acid O-methyl transferase" evidence="1">
    <location>
        <begin position="74"/>
        <end position="188"/>
    </location>
</feature>
<dbReference type="OrthoDB" id="2142040at2759"/>
<evidence type="ECO:0000313" key="3">
    <source>
        <dbReference type="Proteomes" id="UP000683360"/>
    </source>
</evidence>
<dbReference type="PANTHER" id="PTHR36695:SF12">
    <property type="entry name" value="AGAP008648-PA"/>
    <property type="match status" value="1"/>
</dbReference>
<name>A0A8S3SP59_MYTED</name>
<evidence type="ECO:0000259" key="1">
    <source>
        <dbReference type="Pfam" id="PF12248"/>
    </source>
</evidence>
<sequence>MIYSTVCHQNKTVGIEVPNGFNCCSTSSTVVFALTQSLDIFTKNSGQVDTRITKDVYKYYTNLASYGITPGLNDQLEFKVRACADTSVLLSDAHDLISTDHYDVVLDGFNNGWSEIRKRGVGQITVETPQILSCKEFRKFTIRWSDDGVIEVQNSSTVFMRLVEDSKISVLGLGIMTSHGSIGNWTFTTFKGIYCFILDKEKIENGNKENPGLCEPCICTNQTQTQNFSYTEWREILAPQLEQIKNNMKLDKKRLSSTIRKRTCASDYRPSAQRLGIIGAGFIVVEIFHYITCAASIIVRKPDSGYVNSVDTSNITDYYTMLGRYGILPEPNGHLSNKFSTSMFKTVSSTAAVSPLTRLIGISPTTAISKTLNYKMITMPTPKNIPSTSRTATTSHVSTNPKSSIIFTLSNFPKTATYNITTPVSIDKSTS</sequence>
<dbReference type="Pfam" id="PF12248">
    <property type="entry name" value="Methyltransf_FA"/>
    <property type="match status" value="1"/>
</dbReference>
<gene>
    <name evidence="2" type="ORF">MEDL_36379</name>
</gene>
<dbReference type="PANTHER" id="PTHR36695">
    <property type="entry name" value="AGAP008648-PA"/>
    <property type="match status" value="1"/>
</dbReference>
<keyword evidence="3" id="KW-1185">Reference proteome</keyword>
<reference evidence="2" key="1">
    <citation type="submission" date="2021-03" db="EMBL/GenBank/DDBJ databases">
        <authorList>
            <person name="Bekaert M."/>
        </authorList>
    </citation>
    <scope>NUCLEOTIDE SEQUENCE</scope>
</reference>
<proteinExistence type="predicted"/>
<dbReference type="Proteomes" id="UP000683360">
    <property type="component" value="Unassembled WGS sequence"/>
</dbReference>
<organism evidence="2 3">
    <name type="scientific">Mytilus edulis</name>
    <name type="common">Blue mussel</name>
    <dbReference type="NCBI Taxonomy" id="6550"/>
    <lineage>
        <taxon>Eukaryota</taxon>
        <taxon>Metazoa</taxon>
        <taxon>Spiralia</taxon>
        <taxon>Lophotrochozoa</taxon>
        <taxon>Mollusca</taxon>
        <taxon>Bivalvia</taxon>
        <taxon>Autobranchia</taxon>
        <taxon>Pteriomorphia</taxon>
        <taxon>Mytilida</taxon>
        <taxon>Mytiloidea</taxon>
        <taxon>Mytilidae</taxon>
        <taxon>Mytilinae</taxon>
        <taxon>Mytilus</taxon>
    </lineage>
</organism>
<dbReference type="EMBL" id="CAJPWZ010001775">
    <property type="protein sequence ID" value="CAG2223114.1"/>
    <property type="molecule type" value="Genomic_DNA"/>
</dbReference>
<dbReference type="InterPro" id="IPR022041">
    <property type="entry name" value="Methyltransf_FA"/>
</dbReference>
<accession>A0A8S3SP59</accession>
<evidence type="ECO:0000313" key="2">
    <source>
        <dbReference type="EMBL" id="CAG2223114.1"/>
    </source>
</evidence>
<dbReference type="AlphaFoldDB" id="A0A8S3SP59"/>
<comment type="caution">
    <text evidence="2">The sequence shown here is derived from an EMBL/GenBank/DDBJ whole genome shotgun (WGS) entry which is preliminary data.</text>
</comment>